<name>A0A380M005_9FIRM</name>
<accession>A0A380M005</accession>
<gene>
    <name evidence="1" type="ORF">NCTC11087_02090</name>
    <name evidence="2" type="ORF">NCTC11087_02093</name>
</gene>
<dbReference type="EMBL" id="UHFX01000004">
    <property type="protein sequence ID" value="SUO38355.1"/>
    <property type="molecule type" value="Genomic_DNA"/>
</dbReference>
<dbReference type="SUPFAM" id="SSF52540">
    <property type="entry name" value="P-loop containing nucleoside triphosphate hydrolases"/>
    <property type="match status" value="1"/>
</dbReference>
<protein>
    <submittedName>
        <fullName evidence="2">Uncharacterized protein</fullName>
    </submittedName>
</protein>
<proteinExistence type="predicted"/>
<dbReference type="RefSeq" id="WP_115240880.1">
    <property type="nucleotide sequence ID" value="NZ_UHFX01000004.1"/>
</dbReference>
<dbReference type="GeneID" id="77463022"/>
<organism evidence="2 3">
    <name type="scientific">Faecalicoccus pleomorphus</name>
    <dbReference type="NCBI Taxonomy" id="1323"/>
    <lineage>
        <taxon>Bacteria</taxon>
        <taxon>Bacillati</taxon>
        <taxon>Bacillota</taxon>
        <taxon>Erysipelotrichia</taxon>
        <taxon>Erysipelotrichales</taxon>
        <taxon>Erysipelotrichaceae</taxon>
        <taxon>Faecalicoccus</taxon>
    </lineage>
</organism>
<dbReference type="Pfam" id="PF13481">
    <property type="entry name" value="AAA_25"/>
    <property type="match status" value="1"/>
</dbReference>
<dbReference type="Proteomes" id="UP000255523">
    <property type="component" value="Unassembled WGS sequence"/>
</dbReference>
<keyword evidence="3" id="KW-1185">Reference proteome</keyword>
<dbReference type="InterPro" id="IPR027417">
    <property type="entry name" value="P-loop_NTPase"/>
</dbReference>
<dbReference type="Gene3D" id="3.40.50.300">
    <property type="entry name" value="P-loop containing nucleotide triphosphate hydrolases"/>
    <property type="match status" value="1"/>
</dbReference>
<evidence type="ECO:0000313" key="2">
    <source>
        <dbReference type="EMBL" id="SUO38355.1"/>
    </source>
</evidence>
<dbReference type="EMBL" id="UHFX01000004">
    <property type="protein sequence ID" value="SUO38352.1"/>
    <property type="molecule type" value="Genomic_DNA"/>
</dbReference>
<reference evidence="2 3" key="1">
    <citation type="submission" date="2018-06" db="EMBL/GenBank/DDBJ databases">
        <authorList>
            <consortium name="Pathogen Informatics"/>
            <person name="Doyle S."/>
        </authorList>
    </citation>
    <scope>NUCLEOTIDE SEQUENCE [LARGE SCALE GENOMIC DNA]</scope>
    <source>
        <strain evidence="2 3">NCTC11087</strain>
    </source>
</reference>
<evidence type="ECO:0000313" key="1">
    <source>
        <dbReference type="EMBL" id="SUO38352.1"/>
    </source>
</evidence>
<sequence length="348" mass="40682">MYEISNVKDIKSSKKSTKWIWTQFLKEKSVNILVAEQSRGKSQLALQLCVELMKSRRKQRFLLNAPIYSKFAKVLYISSEMSEETIAERFKELGGNRCKRSEDNFNFVYCPILEFHRLESYIDLVKPNLVVIDIFDCLLRGNGLDVNSYADLNDCAAKLRKFDTTFLLIHHMNKNRNAMGSVGALSAMDSRMEMLETYRESIDDEMVIHQSIHVYGKAVMDRTVQVKFTYPSFEMDYTEEEEELLEKPLGRLMERVIRKYMDVKESSEEGQYPEEAHITGTYQEVAAKLGMIDKYQFSPKALANLLAANREVLESNYIYFQIKRKEKCRVVDIWHDPEQKETTILEEE</sequence>
<dbReference type="AlphaFoldDB" id="A0A380M005"/>
<evidence type="ECO:0000313" key="3">
    <source>
        <dbReference type="Proteomes" id="UP000255523"/>
    </source>
</evidence>